<dbReference type="RefSeq" id="WP_210155645.1">
    <property type="nucleotide sequence ID" value="NZ_JAFCNB010000005.1"/>
</dbReference>
<dbReference type="SUPFAM" id="SSF103473">
    <property type="entry name" value="MFS general substrate transporter"/>
    <property type="match status" value="1"/>
</dbReference>
<feature type="transmembrane region" description="Helical" evidence="1">
    <location>
        <begin position="20"/>
        <end position="47"/>
    </location>
</feature>
<keyword evidence="1" id="KW-0812">Transmembrane</keyword>
<keyword evidence="1" id="KW-1133">Transmembrane helix</keyword>
<reference evidence="2" key="1">
    <citation type="submission" date="2021-02" db="EMBL/GenBank/DDBJ databases">
        <title>Draft genome sequence of Microbispora sp. RL4-1S isolated from rice leaves in Thailand.</title>
        <authorList>
            <person name="Muangham S."/>
            <person name="Duangmal K."/>
        </authorList>
    </citation>
    <scope>NUCLEOTIDE SEQUENCE</scope>
    <source>
        <strain evidence="2">RL4-1S</strain>
    </source>
</reference>
<keyword evidence="1" id="KW-0472">Membrane</keyword>
<name>A0A941AHP9_9ACTN</name>
<keyword evidence="3" id="KW-1185">Reference proteome</keyword>
<organism evidence="2 3">
    <name type="scientific">Microbispora oryzae</name>
    <dbReference type="NCBI Taxonomy" id="2806554"/>
    <lineage>
        <taxon>Bacteria</taxon>
        <taxon>Bacillati</taxon>
        <taxon>Actinomycetota</taxon>
        <taxon>Actinomycetes</taxon>
        <taxon>Streptosporangiales</taxon>
        <taxon>Streptosporangiaceae</taxon>
        <taxon>Microbispora</taxon>
    </lineage>
</organism>
<evidence type="ECO:0000256" key="1">
    <source>
        <dbReference type="SAM" id="Phobius"/>
    </source>
</evidence>
<dbReference type="AlphaFoldDB" id="A0A941AHP9"/>
<dbReference type="InterPro" id="IPR036259">
    <property type="entry name" value="MFS_trans_sf"/>
</dbReference>
<sequence>MVIGSPLITLLAARVNRRTLLLGLVVLFLMGNGLSALAPNIVLLVVFRFVTGSVQDAIGGAVTLEAGWGALSTVWAGFVLTSAGLLLYVVTVARPKRHPPARRGPVLDDEQFRRLA</sequence>
<evidence type="ECO:0000313" key="3">
    <source>
        <dbReference type="Proteomes" id="UP000674234"/>
    </source>
</evidence>
<comment type="caution">
    <text evidence="2">The sequence shown here is derived from an EMBL/GenBank/DDBJ whole genome shotgun (WGS) entry which is preliminary data.</text>
</comment>
<protein>
    <submittedName>
        <fullName evidence="2">MFS transporter</fullName>
    </submittedName>
</protein>
<evidence type="ECO:0000313" key="2">
    <source>
        <dbReference type="EMBL" id="MBP2704335.1"/>
    </source>
</evidence>
<gene>
    <name evidence="2" type="ORF">JOL79_10975</name>
</gene>
<proteinExistence type="predicted"/>
<dbReference type="EMBL" id="JAFCNB010000005">
    <property type="protein sequence ID" value="MBP2704335.1"/>
    <property type="molecule type" value="Genomic_DNA"/>
</dbReference>
<feature type="transmembrane region" description="Helical" evidence="1">
    <location>
        <begin position="67"/>
        <end position="93"/>
    </location>
</feature>
<dbReference type="Proteomes" id="UP000674234">
    <property type="component" value="Unassembled WGS sequence"/>
</dbReference>
<dbReference type="Gene3D" id="1.20.1250.20">
    <property type="entry name" value="MFS general substrate transporter like domains"/>
    <property type="match status" value="1"/>
</dbReference>
<accession>A0A941AHP9</accession>